<protein>
    <submittedName>
        <fullName evidence="6">IclR family transcriptional regulator</fullName>
    </submittedName>
</protein>
<keyword evidence="1" id="KW-0805">Transcription regulation</keyword>
<evidence type="ECO:0000256" key="3">
    <source>
        <dbReference type="ARBA" id="ARBA00023163"/>
    </source>
</evidence>
<dbReference type="RefSeq" id="WP_092214626.1">
    <property type="nucleotide sequence ID" value="NZ_CP030050.1"/>
</dbReference>
<proteinExistence type="predicted"/>
<dbReference type="InterPro" id="IPR036388">
    <property type="entry name" value="WH-like_DNA-bd_sf"/>
</dbReference>
<evidence type="ECO:0000256" key="2">
    <source>
        <dbReference type="ARBA" id="ARBA00023125"/>
    </source>
</evidence>
<keyword evidence="3" id="KW-0804">Transcription</keyword>
<dbReference type="SMART" id="SM00346">
    <property type="entry name" value="HTH_ICLR"/>
    <property type="match status" value="1"/>
</dbReference>
<dbReference type="NCBIfam" id="TIGR02431">
    <property type="entry name" value="pcaR_pcaU"/>
    <property type="match status" value="1"/>
</dbReference>
<dbReference type="Pfam" id="PF01614">
    <property type="entry name" value="IclR_C"/>
    <property type="match status" value="1"/>
</dbReference>
<dbReference type="Gene3D" id="1.10.10.10">
    <property type="entry name" value="Winged helix-like DNA-binding domain superfamily/Winged helix DNA-binding domain"/>
    <property type="match status" value="1"/>
</dbReference>
<dbReference type="PANTHER" id="PTHR30136:SF34">
    <property type="entry name" value="TRANSCRIPTIONAL REGULATOR"/>
    <property type="match status" value="1"/>
</dbReference>
<evidence type="ECO:0000313" key="6">
    <source>
        <dbReference type="EMBL" id="QOZ67417.1"/>
    </source>
</evidence>
<dbReference type="Proteomes" id="UP000594015">
    <property type="component" value="Chromosome"/>
</dbReference>
<evidence type="ECO:0000256" key="1">
    <source>
        <dbReference type="ARBA" id="ARBA00023015"/>
    </source>
</evidence>
<evidence type="ECO:0000259" key="4">
    <source>
        <dbReference type="PROSITE" id="PS51077"/>
    </source>
</evidence>
<sequence length="267" mass="29341">MKTIKTAKRAGPAKQPSYFIQGLQRGLEVIRAFDRDHPSLTISEAARQTGLSRGTVQRFLLTLNDLGYASFDGKSFTLSPKVLDLGFAYLSSQNMWETLEPFVEEVVNELNESCTVGVLDWPDVIYVARVQARRVVNATLSVGSRIPAHASSLGHIVLGALDPAALDELLGKAKLAKRSPNTITDPARLKKAIALARQRGWALGDQEFEEGVRSVAVPLFDRNGKIVAAMKVVAPTSRASIEDLQRRFLPVLQRAAEKAHDVLRVRM</sequence>
<gene>
    <name evidence="6" type="ORF">WN72_14710</name>
</gene>
<evidence type="ECO:0000259" key="5">
    <source>
        <dbReference type="PROSITE" id="PS51078"/>
    </source>
</evidence>
<name>A0AAE7TFQ9_9BRAD</name>
<dbReference type="InterPro" id="IPR012794">
    <property type="entry name" value="PcaR_PcaU"/>
</dbReference>
<dbReference type="GO" id="GO:0003700">
    <property type="term" value="F:DNA-binding transcription factor activity"/>
    <property type="evidence" value="ECO:0007669"/>
    <property type="project" value="TreeGrafter"/>
</dbReference>
<dbReference type="GO" id="GO:0045892">
    <property type="term" value="P:negative regulation of DNA-templated transcription"/>
    <property type="evidence" value="ECO:0007669"/>
    <property type="project" value="TreeGrafter"/>
</dbReference>
<dbReference type="PROSITE" id="PS51078">
    <property type="entry name" value="ICLR_ED"/>
    <property type="match status" value="1"/>
</dbReference>
<dbReference type="EMBL" id="CP030050">
    <property type="protein sequence ID" value="QOZ67417.1"/>
    <property type="molecule type" value="Genomic_DNA"/>
</dbReference>
<dbReference type="InterPro" id="IPR050707">
    <property type="entry name" value="HTH_MetabolicPath_Reg"/>
</dbReference>
<dbReference type="KEGG" id="barh:WN72_14710"/>
<dbReference type="Pfam" id="PF09339">
    <property type="entry name" value="HTH_IclR"/>
    <property type="match status" value="1"/>
</dbReference>
<keyword evidence="2" id="KW-0238">DNA-binding</keyword>
<dbReference type="SUPFAM" id="SSF46785">
    <property type="entry name" value="Winged helix' DNA-binding domain"/>
    <property type="match status" value="1"/>
</dbReference>
<feature type="domain" description="IclR-ED" evidence="5">
    <location>
        <begin position="81"/>
        <end position="265"/>
    </location>
</feature>
<dbReference type="PROSITE" id="PS51077">
    <property type="entry name" value="HTH_ICLR"/>
    <property type="match status" value="1"/>
</dbReference>
<dbReference type="AlphaFoldDB" id="A0AAE7TFQ9"/>
<dbReference type="InterPro" id="IPR014757">
    <property type="entry name" value="Tscrpt_reg_IclR_C"/>
</dbReference>
<dbReference type="InterPro" id="IPR029016">
    <property type="entry name" value="GAF-like_dom_sf"/>
</dbReference>
<evidence type="ECO:0000313" key="7">
    <source>
        <dbReference type="Proteomes" id="UP000594015"/>
    </source>
</evidence>
<dbReference type="GO" id="GO:0045893">
    <property type="term" value="P:positive regulation of DNA-templated transcription"/>
    <property type="evidence" value="ECO:0007669"/>
    <property type="project" value="InterPro"/>
</dbReference>
<accession>A0AAE7TFQ9</accession>
<dbReference type="SUPFAM" id="SSF55781">
    <property type="entry name" value="GAF domain-like"/>
    <property type="match status" value="1"/>
</dbReference>
<reference evidence="6 7" key="1">
    <citation type="submission" date="2018-06" db="EMBL/GenBank/DDBJ databases">
        <title>Comparative genomics of Bradyrhizobium nodulating Arachidis hypogaea.</title>
        <authorList>
            <person name="Li Y."/>
        </authorList>
    </citation>
    <scope>NUCLEOTIDE SEQUENCE [LARGE SCALE GENOMIC DNA]</scope>
    <source>
        <strain evidence="6 7">CCBAU 051107</strain>
    </source>
</reference>
<dbReference type="GO" id="GO:0046278">
    <property type="term" value="P:3,4-dihydroxybenzoate metabolic process"/>
    <property type="evidence" value="ECO:0007669"/>
    <property type="project" value="InterPro"/>
</dbReference>
<organism evidence="6 7">
    <name type="scientific">Bradyrhizobium arachidis</name>
    <dbReference type="NCBI Taxonomy" id="858423"/>
    <lineage>
        <taxon>Bacteria</taxon>
        <taxon>Pseudomonadati</taxon>
        <taxon>Pseudomonadota</taxon>
        <taxon>Alphaproteobacteria</taxon>
        <taxon>Hyphomicrobiales</taxon>
        <taxon>Nitrobacteraceae</taxon>
        <taxon>Bradyrhizobium</taxon>
    </lineage>
</organism>
<feature type="domain" description="HTH iclR-type" evidence="4">
    <location>
        <begin position="20"/>
        <end position="80"/>
    </location>
</feature>
<dbReference type="GO" id="GO:0003677">
    <property type="term" value="F:DNA binding"/>
    <property type="evidence" value="ECO:0007669"/>
    <property type="project" value="UniProtKB-KW"/>
</dbReference>
<dbReference type="InterPro" id="IPR005471">
    <property type="entry name" value="Tscrpt_reg_IclR_N"/>
</dbReference>
<dbReference type="Gene3D" id="3.30.450.40">
    <property type="match status" value="1"/>
</dbReference>
<dbReference type="InterPro" id="IPR036390">
    <property type="entry name" value="WH_DNA-bd_sf"/>
</dbReference>
<dbReference type="PANTHER" id="PTHR30136">
    <property type="entry name" value="HELIX-TURN-HELIX TRANSCRIPTIONAL REGULATOR, ICLR FAMILY"/>
    <property type="match status" value="1"/>
</dbReference>